<organism evidence="2 3">
    <name type="scientific">Cryobacterium tagatosivorans</name>
    <dbReference type="NCBI Taxonomy" id="1259199"/>
    <lineage>
        <taxon>Bacteria</taxon>
        <taxon>Bacillati</taxon>
        <taxon>Actinomycetota</taxon>
        <taxon>Actinomycetes</taxon>
        <taxon>Micrococcales</taxon>
        <taxon>Microbacteriaceae</taxon>
        <taxon>Cryobacterium</taxon>
    </lineage>
</organism>
<accession>A0A4R8UE99</accession>
<name>A0A4R8UE99_9MICO</name>
<feature type="transmembrane region" description="Helical" evidence="1">
    <location>
        <begin position="252"/>
        <end position="273"/>
    </location>
</feature>
<dbReference type="AlphaFoldDB" id="A0A4R8UE99"/>
<evidence type="ECO:0000256" key="1">
    <source>
        <dbReference type="SAM" id="Phobius"/>
    </source>
</evidence>
<evidence type="ECO:0000313" key="3">
    <source>
        <dbReference type="Proteomes" id="UP000297866"/>
    </source>
</evidence>
<dbReference type="RefSeq" id="WP_134490978.1">
    <property type="nucleotide sequence ID" value="NZ_SOEZ01000054.1"/>
</dbReference>
<gene>
    <name evidence="2" type="ORF">E3O23_11060</name>
</gene>
<feature type="transmembrane region" description="Helical" evidence="1">
    <location>
        <begin position="171"/>
        <end position="198"/>
    </location>
</feature>
<dbReference type="Proteomes" id="UP000297866">
    <property type="component" value="Unassembled WGS sequence"/>
</dbReference>
<evidence type="ECO:0000313" key="2">
    <source>
        <dbReference type="EMBL" id="TFB49921.1"/>
    </source>
</evidence>
<feature type="transmembrane region" description="Helical" evidence="1">
    <location>
        <begin position="72"/>
        <end position="92"/>
    </location>
</feature>
<proteinExistence type="predicted"/>
<keyword evidence="3" id="KW-1185">Reference proteome</keyword>
<feature type="transmembrane region" description="Helical" evidence="1">
    <location>
        <begin position="121"/>
        <end position="151"/>
    </location>
</feature>
<dbReference type="OrthoDB" id="5244396at2"/>
<protein>
    <submittedName>
        <fullName evidence="2">ABC transporter permease</fullName>
    </submittedName>
</protein>
<dbReference type="EMBL" id="SOEZ01000054">
    <property type="protein sequence ID" value="TFB49921.1"/>
    <property type="molecule type" value="Genomic_DNA"/>
</dbReference>
<keyword evidence="1" id="KW-0472">Membrane</keyword>
<sequence length="280" mass="28634">MTTFIRTVASEFAKLLSTRMWWILALVLFGYIGLLAGGLAALFAGIQSGAIDPSAGGAGGQGAPPLGSIPPLIYSFASSVGYVFPVLLGALATTGEFRHQTLTPTFLATPRRAGVLGAKTLTLFVVGVGLGVVALLASVGIGALVMGAFGVDTLLGDGETWTLIGRTLLTMGLWAIIGVGLGALVPSQVASIVIVLAFTQFVEPLLRLASSFLDWTAQIAQFLPGAASDALVGASIFTGMGQAGLSAVALEWWQGGLVLLAYAAAATIGGYFVSWNRDVT</sequence>
<comment type="caution">
    <text evidence="2">The sequence shown here is derived from an EMBL/GenBank/DDBJ whole genome shotgun (WGS) entry which is preliminary data.</text>
</comment>
<reference evidence="2 3" key="1">
    <citation type="submission" date="2019-03" db="EMBL/GenBank/DDBJ databases">
        <title>Genomics of glacier-inhabiting Cryobacterium strains.</title>
        <authorList>
            <person name="Liu Q."/>
            <person name="Xin Y.-H."/>
        </authorList>
    </citation>
    <scope>NUCLEOTIDE SEQUENCE [LARGE SCALE GENOMIC DNA]</scope>
    <source>
        <strain evidence="2 3">Sr47</strain>
    </source>
</reference>
<keyword evidence="1" id="KW-1133">Transmembrane helix</keyword>
<keyword evidence="1" id="KW-0812">Transmembrane</keyword>
<feature type="transmembrane region" description="Helical" evidence="1">
    <location>
        <begin position="21"/>
        <end position="46"/>
    </location>
</feature>